<dbReference type="Pfam" id="PF17259">
    <property type="entry name" value="DUF5325"/>
    <property type="match status" value="1"/>
</dbReference>
<evidence type="ECO:0008006" key="4">
    <source>
        <dbReference type="Google" id="ProtNLM"/>
    </source>
</evidence>
<dbReference type="Proteomes" id="UP000028549">
    <property type="component" value="Unassembled WGS sequence"/>
</dbReference>
<dbReference type="AlphaFoldDB" id="A0A084H3C8"/>
<sequence length="61" mass="6410">MKSGKWIFFLLAFTAAASMVAVGIAVGERSIIGVVLSLLALTGAMGFGFATKKKMRDKGML</sequence>
<protein>
    <recommendedName>
        <fullName evidence="4">YlaF family protein</fullName>
    </recommendedName>
</protein>
<gene>
    <name evidence="2" type="ORF">GS18_0203965</name>
</gene>
<evidence type="ECO:0000313" key="3">
    <source>
        <dbReference type="Proteomes" id="UP000028549"/>
    </source>
</evidence>
<accession>A0A084H3C8</accession>
<keyword evidence="1" id="KW-1133">Transmembrane helix</keyword>
<organism evidence="2 3">
    <name type="scientific">Metabacillus indicus</name>
    <name type="common">Bacillus indicus</name>
    <dbReference type="NCBI Taxonomy" id="246786"/>
    <lineage>
        <taxon>Bacteria</taxon>
        <taxon>Bacillati</taxon>
        <taxon>Bacillota</taxon>
        <taxon>Bacilli</taxon>
        <taxon>Bacillales</taxon>
        <taxon>Bacillaceae</taxon>
        <taxon>Metabacillus</taxon>
    </lineage>
</organism>
<keyword evidence="1" id="KW-0812">Transmembrane</keyword>
<evidence type="ECO:0000313" key="2">
    <source>
        <dbReference type="EMBL" id="KEZ54090.1"/>
    </source>
</evidence>
<dbReference type="InterPro" id="IPR035211">
    <property type="entry name" value="DUF5325"/>
</dbReference>
<reference evidence="2 3" key="1">
    <citation type="journal article" date="2005" name="Int. J. Syst. Evol. Microbiol.">
        <title>Bacillus cibi sp. nov., isolated from jeotgal, a traditional Korean fermented seafood.</title>
        <authorList>
            <person name="Yoon J.H."/>
            <person name="Lee C.H."/>
            <person name="Oh T.K."/>
        </authorList>
    </citation>
    <scope>NUCLEOTIDE SEQUENCE [LARGE SCALE GENOMIC DNA]</scope>
    <source>
        <strain evidence="2 3">DSM 16189</strain>
    </source>
</reference>
<feature type="transmembrane region" description="Helical" evidence="1">
    <location>
        <begin position="31"/>
        <end position="50"/>
    </location>
</feature>
<dbReference type="STRING" id="246786.GS18_0203965"/>
<dbReference type="EMBL" id="JNVC02000001">
    <property type="protein sequence ID" value="KEZ54090.1"/>
    <property type="molecule type" value="Genomic_DNA"/>
</dbReference>
<name>A0A084H3C8_METID</name>
<dbReference type="RefSeq" id="WP_029285124.1">
    <property type="nucleotide sequence ID" value="NZ_CANLZQ010000002.1"/>
</dbReference>
<proteinExistence type="predicted"/>
<dbReference type="OrthoDB" id="2679959at2"/>
<keyword evidence="3" id="KW-1185">Reference proteome</keyword>
<evidence type="ECO:0000256" key="1">
    <source>
        <dbReference type="SAM" id="Phobius"/>
    </source>
</evidence>
<keyword evidence="1" id="KW-0472">Membrane</keyword>
<comment type="caution">
    <text evidence="2">The sequence shown here is derived from an EMBL/GenBank/DDBJ whole genome shotgun (WGS) entry which is preliminary data.</text>
</comment>